<keyword evidence="3" id="KW-0560">Oxidoreductase</keyword>
<keyword evidence="4" id="KW-1015">Disulfide bond</keyword>
<comment type="similarity">
    <text evidence="1">Belongs to the thioredoxin family. DsbA subfamily.</text>
</comment>
<evidence type="ECO:0000313" key="10">
    <source>
        <dbReference type="Proteomes" id="UP000550260"/>
    </source>
</evidence>
<feature type="region of interest" description="Disordered" evidence="6">
    <location>
        <begin position="1"/>
        <end position="23"/>
    </location>
</feature>
<evidence type="ECO:0000313" key="9">
    <source>
        <dbReference type="EMBL" id="MBB2504975.1"/>
    </source>
</evidence>
<dbReference type="CDD" id="cd02972">
    <property type="entry name" value="DsbA_family"/>
    <property type="match status" value="1"/>
</dbReference>
<accession>A0A8E2B934</accession>
<organism evidence="9 10">
    <name type="scientific">Amycolatopsis echigonensis</name>
    <dbReference type="NCBI Taxonomy" id="2576905"/>
    <lineage>
        <taxon>Bacteria</taxon>
        <taxon>Bacillati</taxon>
        <taxon>Actinomycetota</taxon>
        <taxon>Actinomycetes</taxon>
        <taxon>Pseudonocardiales</taxon>
        <taxon>Pseudonocardiaceae</taxon>
        <taxon>Amycolatopsis</taxon>
    </lineage>
</organism>
<keyword evidence="2" id="KW-0732">Signal</keyword>
<dbReference type="EMBL" id="JACJHR010000086">
    <property type="protein sequence ID" value="MBB2504975.1"/>
    <property type="molecule type" value="Genomic_DNA"/>
</dbReference>
<dbReference type="PANTHER" id="PTHR13887:SF14">
    <property type="entry name" value="DISULFIDE BOND FORMATION PROTEIN D"/>
    <property type="match status" value="1"/>
</dbReference>
<protein>
    <submittedName>
        <fullName evidence="9">Thioredoxin domain-containing protein</fullName>
    </submittedName>
</protein>
<gene>
    <name evidence="9" type="ORF">H5411_38280</name>
</gene>
<name>A0A8E2B934_9PSEU</name>
<evidence type="ECO:0000256" key="7">
    <source>
        <dbReference type="SAM" id="Phobius"/>
    </source>
</evidence>
<evidence type="ECO:0000256" key="1">
    <source>
        <dbReference type="ARBA" id="ARBA00005791"/>
    </source>
</evidence>
<dbReference type="InterPro" id="IPR012336">
    <property type="entry name" value="Thioredoxin-like_fold"/>
</dbReference>
<proteinExistence type="inferred from homology"/>
<dbReference type="SUPFAM" id="SSF52833">
    <property type="entry name" value="Thioredoxin-like"/>
    <property type="match status" value="1"/>
</dbReference>
<reference evidence="9 10" key="1">
    <citation type="submission" date="2020-08" db="EMBL/GenBank/DDBJ databases">
        <title>Amycolatopsis echigonensis JCM 21831.</title>
        <authorList>
            <person name="Tedsree N."/>
            <person name="Kuncharoen N."/>
            <person name="Likhitwitayawuid K."/>
            <person name="Tanasupawat S."/>
        </authorList>
    </citation>
    <scope>NUCLEOTIDE SEQUENCE [LARGE SCALE GENOMIC DNA]</scope>
    <source>
        <strain evidence="9 10">JCM 21831</strain>
    </source>
</reference>
<keyword evidence="5" id="KW-0676">Redox-active center</keyword>
<keyword evidence="7" id="KW-0812">Transmembrane</keyword>
<evidence type="ECO:0000256" key="4">
    <source>
        <dbReference type="ARBA" id="ARBA00023157"/>
    </source>
</evidence>
<dbReference type="InterPro" id="IPR036249">
    <property type="entry name" value="Thioredoxin-like_sf"/>
</dbReference>
<dbReference type="Proteomes" id="UP000550260">
    <property type="component" value="Unassembled WGS sequence"/>
</dbReference>
<feature type="transmembrane region" description="Helical" evidence="7">
    <location>
        <begin position="34"/>
        <end position="55"/>
    </location>
</feature>
<keyword evidence="7" id="KW-1133">Transmembrane helix</keyword>
<evidence type="ECO:0000259" key="8">
    <source>
        <dbReference type="Pfam" id="PF13462"/>
    </source>
</evidence>
<evidence type="ECO:0000256" key="6">
    <source>
        <dbReference type="SAM" id="MobiDB-lite"/>
    </source>
</evidence>
<evidence type="ECO:0000256" key="2">
    <source>
        <dbReference type="ARBA" id="ARBA00022729"/>
    </source>
</evidence>
<sequence length="266" mass="27979">MGGAARNARKSRQQAAAARSVAQARGSGSDRNKIIAVVVAVVVIAALVIGGVLWINSSKNATQDNAIPAGTPTALGPGVVEKRDGVVVSVGKPGAPKTIDLYADFLCPYCAKLQQDYGPRMEQAINSGQLTVRYHMVILLNKNSDPPGYSLDSANAALAAADEQKFTAFHDALFKNQPQEGGRGYDKAQLVKLGQDLGITDPKFAQTVNAGTYDQQLQTAFQQIQSDPKLQQDFGNGQIGFGTPTVAVNGKAIPASGDWLTKVLNG</sequence>
<dbReference type="PANTHER" id="PTHR13887">
    <property type="entry name" value="GLUTATHIONE S-TRANSFERASE KAPPA"/>
    <property type="match status" value="1"/>
</dbReference>
<feature type="domain" description="Thioredoxin-like fold" evidence="8">
    <location>
        <begin position="88"/>
        <end position="254"/>
    </location>
</feature>
<evidence type="ECO:0000256" key="5">
    <source>
        <dbReference type="ARBA" id="ARBA00023284"/>
    </source>
</evidence>
<dbReference type="RefSeq" id="WP_183126622.1">
    <property type="nucleotide sequence ID" value="NZ_JACJHR010000086.1"/>
</dbReference>
<feature type="compositionally biased region" description="Low complexity" evidence="6">
    <location>
        <begin position="13"/>
        <end position="23"/>
    </location>
</feature>
<dbReference type="AlphaFoldDB" id="A0A8E2B934"/>
<dbReference type="Pfam" id="PF13462">
    <property type="entry name" value="Thioredoxin_4"/>
    <property type="match status" value="1"/>
</dbReference>
<dbReference type="Gene3D" id="3.40.30.10">
    <property type="entry name" value="Glutaredoxin"/>
    <property type="match status" value="1"/>
</dbReference>
<comment type="caution">
    <text evidence="9">The sequence shown here is derived from an EMBL/GenBank/DDBJ whole genome shotgun (WGS) entry which is preliminary data.</text>
</comment>
<dbReference type="GO" id="GO:0016491">
    <property type="term" value="F:oxidoreductase activity"/>
    <property type="evidence" value="ECO:0007669"/>
    <property type="project" value="UniProtKB-KW"/>
</dbReference>
<keyword evidence="7" id="KW-0472">Membrane</keyword>
<evidence type="ECO:0000256" key="3">
    <source>
        <dbReference type="ARBA" id="ARBA00023002"/>
    </source>
</evidence>